<protein>
    <submittedName>
        <fullName evidence="4">Uncharacterized protein</fullName>
    </submittedName>
</protein>
<sequence length="305" mass="33937">MSVDVSPERARLRCRQSRRGCGQRRSRLRIVWVSGETVTEIQLTTDGPRFAKQAKLYLQHECDIPCGKQNFLHGEEVIHDDTDLLELPAAMLTLVVMPYMGGSEQLLSYARRGHLAKVQWALEVPHDPDVTDQLGRTPLYMAASRGHWEVVRLLCDMGAELDRTCTERRTALCSAARRGHWKVVRVLCFVGANKDLADLWGASPLLHACRAGHVEAARLLCGARADVNQRDLAGHSPLSCGGVDVAGLLCELGTPRCARRARRAPGKASQRSRLRGSLCAFRAETAETCSTRRARRDLRHLRAFV</sequence>
<dbReference type="Proteomes" id="UP001178507">
    <property type="component" value="Unassembled WGS sequence"/>
</dbReference>
<dbReference type="Pfam" id="PF12796">
    <property type="entry name" value="Ank_2"/>
    <property type="match status" value="1"/>
</dbReference>
<dbReference type="InterPro" id="IPR002110">
    <property type="entry name" value="Ankyrin_rpt"/>
</dbReference>
<keyword evidence="2 3" id="KW-0040">ANK repeat</keyword>
<dbReference type="PANTHER" id="PTHR24161:SF85">
    <property type="entry name" value="PALMITOYLTRANSFERASE HIP14"/>
    <property type="match status" value="1"/>
</dbReference>
<gene>
    <name evidence="4" type="ORF">EVOR1521_LOCUS2727</name>
</gene>
<dbReference type="PROSITE" id="PS50088">
    <property type="entry name" value="ANK_REPEAT"/>
    <property type="match status" value="2"/>
</dbReference>
<feature type="repeat" description="ANK" evidence="3">
    <location>
        <begin position="134"/>
        <end position="166"/>
    </location>
</feature>
<comment type="caution">
    <text evidence="4">The sequence shown here is derived from an EMBL/GenBank/DDBJ whole genome shotgun (WGS) entry which is preliminary data.</text>
</comment>
<accession>A0AA36HP28</accession>
<dbReference type="SMART" id="SM00248">
    <property type="entry name" value="ANK"/>
    <property type="match status" value="4"/>
</dbReference>
<evidence type="ECO:0000256" key="2">
    <source>
        <dbReference type="ARBA" id="ARBA00023043"/>
    </source>
</evidence>
<feature type="repeat" description="ANK" evidence="3">
    <location>
        <begin position="200"/>
        <end position="232"/>
    </location>
</feature>
<keyword evidence="1" id="KW-0677">Repeat</keyword>
<organism evidence="4 5">
    <name type="scientific">Effrenium voratum</name>
    <dbReference type="NCBI Taxonomy" id="2562239"/>
    <lineage>
        <taxon>Eukaryota</taxon>
        <taxon>Sar</taxon>
        <taxon>Alveolata</taxon>
        <taxon>Dinophyceae</taxon>
        <taxon>Suessiales</taxon>
        <taxon>Symbiodiniaceae</taxon>
        <taxon>Effrenium</taxon>
    </lineage>
</organism>
<keyword evidence="5" id="KW-1185">Reference proteome</keyword>
<evidence type="ECO:0000313" key="5">
    <source>
        <dbReference type="Proteomes" id="UP001178507"/>
    </source>
</evidence>
<dbReference type="PANTHER" id="PTHR24161">
    <property type="entry name" value="ANK_REP_REGION DOMAIN-CONTAINING PROTEIN-RELATED"/>
    <property type="match status" value="1"/>
</dbReference>
<dbReference type="Gene3D" id="1.25.40.20">
    <property type="entry name" value="Ankyrin repeat-containing domain"/>
    <property type="match status" value="1"/>
</dbReference>
<proteinExistence type="predicted"/>
<dbReference type="Pfam" id="PF00023">
    <property type="entry name" value="Ank"/>
    <property type="match status" value="1"/>
</dbReference>
<dbReference type="SUPFAM" id="SSF48403">
    <property type="entry name" value="Ankyrin repeat"/>
    <property type="match status" value="1"/>
</dbReference>
<dbReference type="InterPro" id="IPR036770">
    <property type="entry name" value="Ankyrin_rpt-contain_sf"/>
</dbReference>
<dbReference type="EMBL" id="CAUJNA010000153">
    <property type="protein sequence ID" value="CAJ1372716.1"/>
    <property type="molecule type" value="Genomic_DNA"/>
</dbReference>
<name>A0AA36HP28_9DINO</name>
<dbReference type="AlphaFoldDB" id="A0AA36HP28"/>
<evidence type="ECO:0000256" key="3">
    <source>
        <dbReference type="PROSITE-ProRule" id="PRU00023"/>
    </source>
</evidence>
<dbReference type="PROSITE" id="PS50297">
    <property type="entry name" value="ANK_REP_REGION"/>
    <property type="match status" value="2"/>
</dbReference>
<evidence type="ECO:0000256" key="1">
    <source>
        <dbReference type="ARBA" id="ARBA00022737"/>
    </source>
</evidence>
<evidence type="ECO:0000313" key="4">
    <source>
        <dbReference type="EMBL" id="CAJ1372716.1"/>
    </source>
</evidence>
<reference evidence="4" key="1">
    <citation type="submission" date="2023-08" db="EMBL/GenBank/DDBJ databases">
        <authorList>
            <person name="Chen Y."/>
            <person name="Shah S."/>
            <person name="Dougan E. K."/>
            <person name="Thang M."/>
            <person name="Chan C."/>
        </authorList>
    </citation>
    <scope>NUCLEOTIDE SEQUENCE</scope>
</reference>